<evidence type="ECO:0000256" key="1">
    <source>
        <dbReference type="SAM" id="Coils"/>
    </source>
</evidence>
<feature type="domain" description="Multiple myeloma tumor-associated protein 2-like N-terminal" evidence="3">
    <location>
        <begin position="12"/>
        <end position="89"/>
    </location>
</feature>
<reference evidence="4" key="1">
    <citation type="submission" date="2022-11" db="EMBL/GenBank/DDBJ databases">
        <authorList>
            <person name="Petersen C."/>
        </authorList>
    </citation>
    <scope>NUCLEOTIDE SEQUENCE</scope>
    <source>
        <strain evidence="4">IBT 20477</strain>
    </source>
</reference>
<comment type="caution">
    <text evidence="4">The sequence shown here is derived from an EMBL/GenBank/DDBJ whole genome shotgun (WGS) entry which is preliminary data.</text>
</comment>
<feature type="compositionally biased region" description="Basic and acidic residues" evidence="2">
    <location>
        <begin position="8"/>
        <end position="21"/>
    </location>
</feature>
<evidence type="ECO:0000259" key="3">
    <source>
        <dbReference type="Pfam" id="PF10159"/>
    </source>
</evidence>
<evidence type="ECO:0000313" key="4">
    <source>
        <dbReference type="EMBL" id="KAJ5201263.1"/>
    </source>
</evidence>
<dbReference type="InterPro" id="IPR019315">
    <property type="entry name" value="MMTA2_N"/>
</dbReference>
<reference evidence="4" key="2">
    <citation type="journal article" date="2023" name="IMA Fungus">
        <title>Comparative genomic study of the Penicillium genus elucidates a diverse pangenome and 15 lateral gene transfer events.</title>
        <authorList>
            <person name="Petersen C."/>
            <person name="Sorensen T."/>
            <person name="Nielsen M.R."/>
            <person name="Sondergaard T.E."/>
            <person name="Sorensen J.L."/>
            <person name="Fitzpatrick D.A."/>
            <person name="Frisvad J.C."/>
            <person name="Nielsen K.L."/>
        </authorList>
    </citation>
    <scope>NUCLEOTIDE SEQUENCE</scope>
    <source>
        <strain evidence="4">IBT 20477</strain>
    </source>
</reference>
<gene>
    <name evidence="4" type="ORF">N7449_006066</name>
</gene>
<dbReference type="PANTHER" id="PTHR14580">
    <property type="entry name" value="MULTIPLE MYELOMA TUMOR-ASSOCIATED PROTEIN 2 FAMILY MEMBER"/>
    <property type="match status" value="1"/>
</dbReference>
<protein>
    <recommendedName>
        <fullName evidence="3">Multiple myeloma tumor-associated protein 2-like N-terminal domain-containing protein</fullName>
    </recommendedName>
</protein>
<evidence type="ECO:0000256" key="2">
    <source>
        <dbReference type="SAM" id="MobiDB-lite"/>
    </source>
</evidence>
<feature type="region of interest" description="Disordered" evidence="2">
    <location>
        <begin position="1"/>
        <end position="21"/>
    </location>
</feature>
<keyword evidence="1" id="KW-0175">Coiled coil</keyword>
<name>A0A9W9MH82_9EURO</name>
<dbReference type="Pfam" id="PF10159">
    <property type="entry name" value="MMtag"/>
    <property type="match status" value="1"/>
</dbReference>
<organism evidence="4 5">
    <name type="scientific">Penicillium cf. viridicatum</name>
    <dbReference type="NCBI Taxonomy" id="2972119"/>
    <lineage>
        <taxon>Eukaryota</taxon>
        <taxon>Fungi</taxon>
        <taxon>Dikarya</taxon>
        <taxon>Ascomycota</taxon>
        <taxon>Pezizomycotina</taxon>
        <taxon>Eurotiomycetes</taxon>
        <taxon>Eurotiomycetidae</taxon>
        <taxon>Eurotiales</taxon>
        <taxon>Aspergillaceae</taxon>
        <taxon>Penicillium</taxon>
    </lineage>
</organism>
<proteinExistence type="predicted"/>
<dbReference type="EMBL" id="JAPQKQ010000004">
    <property type="protein sequence ID" value="KAJ5201263.1"/>
    <property type="molecule type" value="Genomic_DNA"/>
</dbReference>
<sequence length="265" mass="28970">MMDLVAGVRKEGSRGGRNEFKWSDVQSSAHRENYLGHSVMAPVGRWQQNRDLGWYAKGDEDEEERIRKEREELQRVKEAEEEAMAVALGLPVPPKASENANMVPLGGPSSNDIVSKEEEMPDAATRKKTTAQVTDTDASEPEARDGKGDMTGAMILHVTRTGGTADIMTIESAIIAPIVTDHDLAVETTTDGVRCPVLGVDLAEKTRNTRKDDGWSAATHQLSAGDTPNADETEMTMIVAIELQTRDINCYISLALEESIQMSDN</sequence>
<dbReference type="PANTHER" id="PTHR14580:SF0">
    <property type="entry name" value="MULTIPLE MYELOMA TUMOR-ASSOCIATED PROTEIN 2"/>
    <property type="match status" value="1"/>
</dbReference>
<dbReference type="Proteomes" id="UP001150942">
    <property type="component" value="Unassembled WGS sequence"/>
</dbReference>
<feature type="region of interest" description="Disordered" evidence="2">
    <location>
        <begin position="98"/>
        <end position="149"/>
    </location>
</feature>
<keyword evidence="5" id="KW-1185">Reference proteome</keyword>
<dbReference type="InterPro" id="IPR039207">
    <property type="entry name" value="MMTAG2-like"/>
</dbReference>
<feature type="coiled-coil region" evidence="1">
    <location>
        <begin position="56"/>
        <end position="86"/>
    </location>
</feature>
<dbReference type="AlphaFoldDB" id="A0A9W9MH82"/>
<dbReference type="OrthoDB" id="5390672at2759"/>
<evidence type="ECO:0000313" key="5">
    <source>
        <dbReference type="Proteomes" id="UP001150942"/>
    </source>
</evidence>
<accession>A0A9W9MH82</accession>